<dbReference type="Proteomes" id="UP000029644">
    <property type="component" value="Unassembled WGS sequence"/>
</dbReference>
<comment type="caution">
    <text evidence="1">The sequence shown here is derived from an EMBL/GenBank/DDBJ whole genome shotgun (WGS) entry which is preliminary data.</text>
</comment>
<reference evidence="1 2" key="1">
    <citation type="journal article" date="2014" name="Genome Announc.">
        <title>Draft Genome Sequences of Marine Flavobacterium Algibacter lectus Strains SS8 and NR4.</title>
        <authorList>
            <person name="Takatani N."/>
            <person name="Nakanishi M."/>
            <person name="Meirelles P."/>
            <person name="Mino S."/>
            <person name="Suda W."/>
            <person name="Oshima K."/>
            <person name="Hattori M."/>
            <person name="Ohkuma M."/>
            <person name="Hosokawa M."/>
            <person name="Miyashita K."/>
            <person name="Thompson F.L."/>
            <person name="Niwa A."/>
            <person name="Sawabe T."/>
            <person name="Sawabe T."/>
        </authorList>
    </citation>
    <scope>NUCLEOTIDE SEQUENCE [LARGE SCALE GENOMIC DNA]</scope>
    <source>
        <strain evidence="1 2">JCM 19300</strain>
    </source>
</reference>
<organism evidence="1 2">
    <name type="scientific">Algibacter lectus</name>
    <dbReference type="NCBI Taxonomy" id="221126"/>
    <lineage>
        <taxon>Bacteria</taxon>
        <taxon>Pseudomonadati</taxon>
        <taxon>Bacteroidota</taxon>
        <taxon>Flavobacteriia</taxon>
        <taxon>Flavobacteriales</taxon>
        <taxon>Flavobacteriaceae</taxon>
        <taxon>Algibacter</taxon>
    </lineage>
</organism>
<protein>
    <submittedName>
        <fullName evidence="1">Oxidoreductase</fullName>
    </submittedName>
</protein>
<accession>A0A090VA17</accession>
<evidence type="ECO:0000313" key="2">
    <source>
        <dbReference type="Proteomes" id="UP000029644"/>
    </source>
</evidence>
<dbReference type="EMBL" id="BBNQ01000003">
    <property type="protein sequence ID" value="GAL61665.1"/>
    <property type="molecule type" value="Genomic_DNA"/>
</dbReference>
<name>A0A090VA17_9FLAO</name>
<sequence length="39" mass="4478">MKLDVLEGCIDENNPKQFDDITAGEFLNERLIELGLKKK</sequence>
<dbReference type="AlphaFoldDB" id="A0A090VA17"/>
<gene>
    <name evidence="1" type="ORF">JCM19300_1488</name>
</gene>
<evidence type="ECO:0000313" key="1">
    <source>
        <dbReference type="EMBL" id="GAL61665.1"/>
    </source>
</evidence>
<proteinExistence type="predicted"/>